<dbReference type="GO" id="GO:0008270">
    <property type="term" value="F:zinc ion binding"/>
    <property type="evidence" value="ECO:0007669"/>
    <property type="project" value="UniProtKB-KW"/>
</dbReference>
<dbReference type="PROSITE" id="PS50158">
    <property type="entry name" value="ZF_CCHC"/>
    <property type="match status" value="1"/>
</dbReference>
<dbReference type="AlphaFoldDB" id="J0L9R1"/>
<proteinExistence type="predicted"/>
<dbReference type="SUPFAM" id="SSF57756">
    <property type="entry name" value="Retrovirus zinc finger-like domains"/>
    <property type="match status" value="1"/>
</dbReference>
<dbReference type="GO" id="GO:0006397">
    <property type="term" value="P:mRNA processing"/>
    <property type="evidence" value="ECO:0007669"/>
    <property type="project" value="UniProtKB-KW"/>
</dbReference>
<keyword evidence="1" id="KW-0507">mRNA processing</keyword>
<keyword evidence="2" id="KW-0479">Metal-binding</keyword>
<dbReference type="Proteomes" id="UP000006514">
    <property type="component" value="Unassembled WGS sequence"/>
</dbReference>
<gene>
    <name evidence="4" type="ORF">AURDEDRAFT_177808</name>
</gene>
<keyword evidence="2" id="KW-0863">Zinc-finger</keyword>
<dbReference type="OrthoDB" id="2645941at2759"/>
<evidence type="ECO:0000259" key="3">
    <source>
        <dbReference type="PROSITE" id="PS50158"/>
    </source>
</evidence>
<dbReference type="GO" id="GO:0003676">
    <property type="term" value="F:nucleic acid binding"/>
    <property type="evidence" value="ECO:0007669"/>
    <property type="project" value="InterPro"/>
</dbReference>
<dbReference type="EMBL" id="JH688432">
    <property type="protein sequence ID" value="EJD33111.1"/>
    <property type="molecule type" value="Genomic_DNA"/>
</dbReference>
<reference evidence="5" key="1">
    <citation type="journal article" date="2012" name="Science">
        <title>The Paleozoic origin of enzymatic lignin decomposition reconstructed from 31 fungal genomes.</title>
        <authorList>
            <person name="Floudas D."/>
            <person name="Binder M."/>
            <person name="Riley R."/>
            <person name="Barry K."/>
            <person name="Blanchette R.A."/>
            <person name="Henrissat B."/>
            <person name="Martinez A.T."/>
            <person name="Otillar R."/>
            <person name="Spatafora J.W."/>
            <person name="Yadav J.S."/>
            <person name="Aerts A."/>
            <person name="Benoit I."/>
            <person name="Boyd A."/>
            <person name="Carlson A."/>
            <person name="Copeland A."/>
            <person name="Coutinho P.M."/>
            <person name="de Vries R.P."/>
            <person name="Ferreira P."/>
            <person name="Findley K."/>
            <person name="Foster B."/>
            <person name="Gaskell J."/>
            <person name="Glotzer D."/>
            <person name="Gorecki P."/>
            <person name="Heitman J."/>
            <person name="Hesse C."/>
            <person name="Hori C."/>
            <person name="Igarashi K."/>
            <person name="Jurgens J.A."/>
            <person name="Kallen N."/>
            <person name="Kersten P."/>
            <person name="Kohler A."/>
            <person name="Kuees U."/>
            <person name="Kumar T.K.A."/>
            <person name="Kuo A."/>
            <person name="LaButti K."/>
            <person name="Larrondo L.F."/>
            <person name="Lindquist E."/>
            <person name="Ling A."/>
            <person name="Lombard V."/>
            <person name="Lucas S."/>
            <person name="Lundell T."/>
            <person name="Martin R."/>
            <person name="McLaughlin D.J."/>
            <person name="Morgenstern I."/>
            <person name="Morin E."/>
            <person name="Murat C."/>
            <person name="Nagy L.G."/>
            <person name="Nolan M."/>
            <person name="Ohm R.A."/>
            <person name="Patyshakuliyeva A."/>
            <person name="Rokas A."/>
            <person name="Ruiz-Duenas F.J."/>
            <person name="Sabat G."/>
            <person name="Salamov A."/>
            <person name="Samejima M."/>
            <person name="Schmutz J."/>
            <person name="Slot J.C."/>
            <person name="St John F."/>
            <person name="Stenlid J."/>
            <person name="Sun H."/>
            <person name="Sun S."/>
            <person name="Syed K."/>
            <person name="Tsang A."/>
            <person name="Wiebenga A."/>
            <person name="Young D."/>
            <person name="Pisabarro A."/>
            <person name="Eastwood D.C."/>
            <person name="Martin F."/>
            <person name="Cullen D."/>
            <person name="Grigoriev I.V."/>
            <person name="Hibbett D.S."/>
        </authorList>
    </citation>
    <scope>NUCLEOTIDE SEQUENCE [LARGE SCALE GENOMIC DNA]</scope>
    <source>
        <strain evidence="5">TFB10046</strain>
    </source>
</reference>
<evidence type="ECO:0000256" key="1">
    <source>
        <dbReference type="ARBA" id="ARBA00022664"/>
    </source>
</evidence>
<organism evidence="4 5">
    <name type="scientific">Auricularia subglabra (strain TFB-10046 / SS5)</name>
    <name type="common">White-rot fungus</name>
    <name type="synonym">Auricularia delicata (strain TFB10046)</name>
    <dbReference type="NCBI Taxonomy" id="717982"/>
    <lineage>
        <taxon>Eukaryota</taxon>
        <taxon>Fungi</taxon>
        <taxon>Dikarya</taxon>
        <taxon>Basidiomycota</taxon>
        <taxon>Agaricomycotina</taxon>
        <taxon>Agaricomycetes</taxon>
        <taxon>Auriculariales</taxon>
        <taxon>Auriculariaceae</taxon>
        <taxon>Auricularia</taxon>
    </lineage>
</organism>
<dbReference type="InterPro" id="IPR001878">
    <property type="entry name" value="Znf_CCHC"/>
</dbReference>
<evidence type="ECO:0000256" key="2">
    <source>
        <dbReference type="PROSITE-ProRule" id="PRU00047"/>
    </source>
</evidence>
<evidence type="ECO:0000313" key="5">
    <source>
        <dbReference type="Proteomes" id="UP000006514"/>
    </source>
</evidence>
<dbReference type="InterPro" id="IPR036875">
    <property type="entry name" value="Znf_CCHC_sf"/>
</dbReference>
<evidence type="ECO:0000313" key="4">
    <source>
        <dbReference type="EMBL" id="EJD33111.1"/>
    </source>
</evidence>
<keyword evidence="5" id="KW-1185">Reference proteome</keyword>
<keyword evidence="2" id="KW-0862">Zinc</keyword>
<protein>
    <recommendedName>
        <fullName evidence="3">CCHC-type domain-containing protein</fullName>
    </recommendedName>
</protein>
<sequence>MDVDRACARAPGLCYCCKKPGHVACDCQEKNFKDVIRGLNVADLKEIANMVAGTSTLTELVEIQEELK</sequence>
<accession>J0L9R1</accession>
<name>J0L9R1_AURST</name>
<feature type="domain" description="CCHC-type" evidence="3">
    <location>
        <begin position="14"/>
        <end position="29"/>
    </location>
</feature>
<dbReference type="KEGG" id="adl:AURDEDRAFT_177808"/>
<dbReference type="InParanoid" id="J0L9R1"/>